<protein>
    <recommendedName>
        <fullName evidence="4">Secreted protein</fullName>
    </recommendedName>
</protein>
<proteinExistence type="predicted"/>
<gene>
    <name evidence="2" type="ORF">KQJ23_22920</name>
</gene>
<dbReference type="EMBL" id="JAHLQJ010000035">
    <property type="protein sequence ID" value="MBU5674694.1"/>
    <property type="molecule type" value="Genomic_DNA"/>
</dbReference>
<reference evidence="2 3" key="1">
    <citation type="submission" date="2021-06" db="EMBL/GenBank/DDBJ databases">
        <authorList>
            <person name="Sun Q."/>
            <person name="Li D."/>
        </authorList>
    </citation>
    <scope>NUCLEOTIDE SEQUENCE [LARGE SCALE GENOMIC DNA]</scope>
    <source>
        <strain evidence="2 3">MSJ-6</strain>
    </source>
</reference>
<feature type="signal peptide" evidence="1">
    <location>
        <begin position="1"/>
        <end position="32"/>
    </location>
</feature>
<accession>A0ABS6FWU8</accession>
<evidence type="ECO:0000256" key="1">
    <source>
        <dbReference type="SAM" id="SignalP"/>
    </source>
</evidence>
<dbReference type="Proteomes" id="UP000743001">
    <property type="component" value="Unassembled WGS sequence"/>
</dbReference>
<comment type="caution">
    <text evidence="2">The sequence shown here is derived from an EMBL/GenBank/DDBJ whole genome shotgun (WGS) entry which is preliminary data.</text>
</comment>
<keyword evidence="3" id="KW-1185">Reference proteome</keyword>
<organism evidence="2 3">
    <name type="scientific">Paenibacillus brevis</name>
    <dbReference type="NCBI Taxonomy" id="2841508"/>
    <lineage>
        <taxon>Bacteria</taxon>
        <taxon>Bacillati</taxon>
        <taxon>Bacillota</taxon>
        <taxon>Bacilli</taxon>
        <taxon>Bacillales</taxon>
        <taxon>Paenibacillaceae</taxon>
        <taxon>Paenibacillus</taxon>
    </lineage>
</organism>
<name>A0ABS6FWU8_9BACL</name>
<evidence type="ECO:0000313" key="2">
    <source>
        <dbReference type="EMBL" id="MBU5674694.1"/>
    </source>
</evidence>
<evidence type="ECO:0008006" key="4">
    <source>
        <dbReference type="Google" id="ProtNLM"/>
    </source>
</evidence>
<keyword evidence="1" id="KW-0732">Signal</keyword>
<feature type="chain" id="PRO_5045796460" description="Secreted protein" evidence="1">
    <location>
        <begin position="33"/>
        <end position="182"/>
    </location>
</feature>
<evidence type="ECO:0000313" key="3">
    <source>
        <dbReference type="Proteomes" id="UP000743001"/>
    </source>
</evidence>
<sequence>MMSNRKHFRFTLVFTLVSSLLLTIFNPVIASAATKTSETAKGILQYGPDGGITFTISKVTQSIITYSGSSGSTITFSMSDSNVRIPSGGSYGASACGTQINVRNYTSMSDPFKNSTINLPYTSSYWTEPGTVAISGKNSGSDWSRQIGGTFTATFQNEGYAQPTPSKCFGGGTASNTLTFSN</sequence>